<feature type="domain" description="ABC transmembrane type-1" evidence="7">
    <location>
        <begin position="20"/>
        <end position="199"/>
    </location>
</feature>
<dbReference type="EMBL" id="FJNE01000007">
    <property type="protein sequence ID" value="CZQ98073.1"/>
    <property type="molecule type" value="Genomic_DNA"/>
</dbReference>
<proteinExistence type="inferred from homology"/>
<name>A0A143YSU6_9LACT</name>
<dbReference type="Pfam" id="PF00528">
    <property type="entry name" value="BPD_transp_1"/>
    <property type="match status" value="1"/>
</dbReference>
<keyword evidence="5 6" id="KW-0472">Membrane</keyword>
<comment type="subcellular location">
    <subcellularLocation>
        <location evidence="6">Cell membrane</location>
        <topology evidence="6">Multi-pass membrane protein</topology>
    </subcellularLocation>
    <subcellularLocation>
        <location evidence="1">Membrane</location>
        <topology evidence="1">Multi-pass membrane protein</topology>
    </subcellularLocation>
</comment>
<feature type="transmembrane region" description="Helical" evidence="6">
    <location>
        <begin position="58"/>
        <end position="79"/>
    </location>
</feature>
<evidence type="ECO:0000256" key="3">
    <source>
        <dbReference type="ARBA" id="ARBA00022692"/>
    </source>
</evidence>
<dbReference type="InterPro" id="IPR051204">
    <property type="entry name" value="ABC_transp_perm/SBD"/>
</dbReference>
<dbReference type="PROSITE" id="PS50928">
    <property type="entry name" value="ABC_TM1"/>
    <property type="match status" value="1"/>
</dbReference>
<feature type="transmembrane region" description="Helical" evidence="6">
    <location>
        <begin position="180"/>
        <end position="199"/>
    </location>
</feature>
<evidence type="ECO:0000313" key="9">
    <source>
        <dbReference type="Proteomes" id="UP000242754"/>
    </source>
</evidence>
<dbReference type="Gene3D" id="1.10.3720.10">
    <property type="entry name" value="MetI-like"/>
    <property type="match status" value="1"/>
</dbReference>
<keyword evidence="2 6" id="KW-0813">Transport</keyword>
<protein>
    <recommendedName>
        <fullName evidence="7">ABC transmembrane type-1 domain-containing protein</fullName>
    </recommendedName>
</protein>
<dbReference type="OrthoDB" id="9801163at2"/>
<organism evidence="8 9">
    <name type="scientific">Trichococcus palustris</name>
    <dbReference type="NCBI Taxonomy" id="140314"/>
    <lineage>
        <taxon>Bacteria</taxon>
        <taxon>Bacillati</taxon>
        <taxon>Bacillota</taxon>
        <taxon>Bacilli</taxon>
        <taxon>Lactobacillales</taxon>
        <taxon>Carnobacteriaceae</taxon>
        <taxon>Trichococcus</taxon>
    </lineage>
</organism>
<dbReference type="InterPro" id="IPR000515">
    <property type="entry name" value="MetI-like"/>
</dbReference>
<keyword evidence="3 6" id="KW-0812">Transmembrane</keyword>
<keyword evidence="4 6" id="KW-1133">Transmembrane helix</keyword>
<feature type="transmembrane region" description="Helical" evidence="6">
    <location>
        <begin position="85"/>
        <end position="105"/>
    </location>
</feature>
<dbReference type="CDD" id="cd06261">
    <property type="entry name" value="TM_PBP2"/>
    <property type="match status" value="1"/>
</dbReference>
<feature type="transmembrane region" description="Helical" evidence="6">
    <location>
        <begin position="138"/>
        <end position="160"/>
    </location>
</feature>
<sequence>MVKDIQLYFENSSDVYFKYLKEHIVISLQALLIAALIGILCGYFCYRHPRFEKYASSLFQMLRIIPSLAILFLLIPIIGTGTKPALIALVILGIPSILLHTILGFKEVPERVAETGIAIGMTQRQLLRKVRIPLALPYILNGIKIALIEIIASATLAAKIGAGGLGSLIFTGLGLNRTDLLVIGGLSVAVLSLLSSLFIERIEKMMIT</sequence>
<dbReference type="STRING" id="140314.SAMN04488076_12527"/>
<dbReference type="GO" id="GO:0005886">
    <property type="term" value="C:plasma membrane"/>
    <property type="evidence" value="ECO:0007669"/>
    <property type="project" value="UniProtKB-SubCell"/>
</dbReference>
<dbReference type="PANTHER" id="PTHR30177:SF4">
    <property type="entry name" value="OSMOPROTECTANT IMPORT PERMEASE PROTEIN OSMW"/>
    <property type="match status" value="1"/>
</dbReference>
<comment type="similarity">
    <text evidence="6">Belongs to the binding-protein-dependent transport system permease family.</text>
</comment>
<keyword evidence="9" id="KW-1185">Reference proteome</keyword>
<evidence type="ECO:0000256" key="5">
    <source>
        <dbReference type="ARBA" id="ARBA00023136"/>
    </source>
</evidence>
<accession>A0A143YSU6</accession>
<evidence type="ECO:0000256" key="4">
    <source>
        <dbReference type="ARBA" id="ARBA00022989"/>
    </source>
</evidence>
<evidence type="ECO:0000256" key="6">
    <source>
        <dbReference type="RuleBase" id="RU363032"/>
    </source>
</evidence>
<gene>
    <name evidence="8" type="ORF">Tpal_2216</name>
</gene>
<dbReference type="Proteomes" id="UP000242754">
    <property type="component" value="Unassembled WGS sequence"/>
</dbReference>
<dbReference type="PANTHER" id="PTHR30177">
    <property type="entry name" value="GLYCINE BETAINE/L-PROLINE TRANSPORT SYSTEM PERMEASE PROTEIN PROW"/>
    <property type="match status" value="1"/>
</dbReference>
<dbReference type="GO" id="GO:0055085">
    <property type="term" value="P:transmembrane transport"/>
    <property type="evidence" value="ECO:0007669"/>
    <property type="project" value="InterPro"/>
</dbReference>
<evidence type="ECO:0000259" key="7">
    <source>
        <dbReference type="PROSITE" id="PS50928"/>
    </source>
</evidence>
<dbReference type="InterPro" id="IPR035906">
    <property type="entry name" value="MetI-like_sf"/>
</dbReference>
<evidence type="ECO:0000313" key="8">
    <source>
        <dbReference type="EMBL" id="CZQ98073.1"/>
    </source>
</evidence>
<dbReference type="GO" id="GO:0031460">
    <property type="term" value="P:glycine betaine transport"/>
    <property type="evidence" value="ECO:0007669"/>
    <property type="project" value="TreeGrafter"/>
</dbReference>
<reference evidence="8 9" key="1">
    <citation type="submission" date="2016-02" db="EMBL/GenBank/DDBJ databases">
        <authorList>
            <person name="Wen L."/>
            <person name="He K."/>
            <person name="Yang H."/>
        </authorList>
    </citation>
    <scope>NUCLEOTIDE SEQUENCE [LARGE SCALE GENOMIC DNA]</scope>
    <source>
        <strain evidence="8">Trichococcus palustris</strain>
    </source>
</reference>
<dbReference type="RefSeq" id="WP_087033776.1">
    <property type="nucleotide sequence ID" value="NZ_FJNE01000007.1"/>
</dbReference>
<dbReference type="SUPFAM" id="SSF161098">
    <property type="entry name" value="MetI-like"/>
    <property type="match status" value="1"/>
</dbReference>
<dbReference type="AlphaFoldDB" id="A0A143YSU6"/>
<evidence type="ECO:0000256" key="1">
    <source>
        <dbReference type="ARBA" id="ARBA00004141"/>
    </source>
</evidence>
<evidence type="ECO:0000256" key="2">
    <source>
        <dbReference type="ARBA" id="ARBA00022448"/>
    </source>
</evidence>
<feature type="transmembrane region" description="Helical" evidence="6">
    <location>
        <begin position="24"/>
        <end position="46"/>
    </location>
</feature>